<dbReference type="PANTHER" id="PTHR44068:SF11">
    <property type="entry name" value="GERANYL DIPHOSPHATE 2-C-METHYLTRANSFERASE"/>
    <property type="match status" value="1"/>
</dbReference>
<evidence type="ECO:0000313" key="2">
    <source>
        <dbReference type="EMBL" id="PVH95467.1"/>
    </source>
</evidence>
<feature type="domain" description="Methyltransferase" evidence="1">
    <location>
        <begin position="55"/>
        <end position="154"/>
    </location>
</feature>
<evidence type="ECO:0000259" key="1">
    <source>
        <dbReference type="Pfam" id="PF13649"/>
    </source>
</evidence>
<dbReference type="Gene3D" id="3.40.50.150">
    <property type="entry name" value="Vaccinia Virus protein VP39"/>
    <property type="match status" value="1"/>
</dbReference>
<reference evidence="2 3" key="1">
    <citation type="journal article" date="2018" name="Sci. Rep.">
        <title>Comparative genomics provides insights into the lifestyle and reveals functional heterogeneity of dark septate endophytic fungi.</title>
        <authorList>
            <person name="Knapp D.G."/>
            <person name="Nemeth J.B."/>
            <person name="Barry K."/>
            <person name="Hainaut M."/>
            <person name="Henrissat B."/>
            <person name="Johnson J."/>
            <person name="Kuo A."/>
            <person name="Lim J.H.P."/>
            <person name="Lipzen A."/>
            <person name="Nolan M."/>
            <person name="Ohm R.A."/>
            <person name="Tamas L."/>
            <person name="Grigoriev I.V."/>
            <person name="Spatafora J.W."/>
            <person name="Nagy L.G."/>
            <person name="Kovacs G.M."/>
        </authorList>
    </citation>
    <scope>NUCLEOTIDE SEQUENCE [LARGE SCALE GENOMIC DNA]</scope>
    <source>
        <strain evidence="2 3">DSE2036</strain>
    </source>
</reference>
<keyword evidence="2" id="KW-0808">Transferase</keyword>
<dbReference type="PANTHER" id="PTHR44068">
    <property type="entry name" value="ZGC:194242"/>
    <property type="match status" value="1"/>
</dbReference>
<dbReference type="STRING" id="97972.A0A2V1DBG7"/>
<accession>A0A2V1DBG7</accession>
<dbReference type="OrthoDB" id="2013972at2759"/>
<dbReference type="Pfam" id="PF13649">
    <property type="entry name" value="Methyltransf_25"/>
    <property type="match status" value="1"/>
</dbReference>
<keyword evidence="2" id="KW-0489">Methyltransferase</keyword>
<dbReference type="InterPro" id="IPR041698">
    <property type="entry name" value="Methyltransf_25"/>
</dbReference>
<dbReference type="GO" id="GO:0032259">
    <property type="term" value="P:methylation"/>
    <property type="evidence" value="ECO:0007669"/>
    <property type="project" value="UniProtKB-KW"/>
</dbReference>
<gene>
    <name evidence="2" type="ORF">DM02DRAFT_600840</name>
</gene>
<sequence>MNNPESNKPFVPKQALAPTPQLYHQLVADGMENLAKVTVAELASERPIVGASHLLDLGCGTGAGTSAFVGAVSKEVASDIGIKGVDINQAALDIYKKTTSEQGWPAEAILGDANKMDMFTDDTFTHSLATAMVFVLPDNADPAIKEMYRTLKPGSAAALNSWAYVPNMHPLRVASRATRPAGFPEIRGAMDQWEDGSFLQARIEEAGFKTHRVVQREVFAHTTTDIYHQANMLWSFIGGTTASGWIESDEERWDEAIEIIVAELRKTDGYQKLEGDKLRLKFVAHVAVAIK</sequence>
<dbReference type="Proteomes" id="UP000244855">
    <property type="component" value="Unassembled WGS sequence"/>
</dbReference>
<proteinExistence type="predicted"/>
<evidence type="ECO:0000313" key="3">
    <source>
        <dbReference type="Proteomes" id="UP000244855"/>
    </source>
</evidence>
<organism evidence="2 3">
    <name type="scientific">Periconia macrospinosa</name>
    <dbReference type="NCBI Taxonomy" id="97972"/>
    <lineage>
        <taxon>Eukaryota</taxon>
        <taxon>Fungi</taxon>
        <taxon>Dikarya</taxon>
        <taxon>Ascomycota</taxon>
        <taxon>Pezizomycotina</taxon>
        <taxon>Dothideomycetes</taxon>
        <taxon>Pleosporomycetidae</taxon>
        <taxon>Pleosporales</taxon>
        <taxon>Massarineae</taxon>
        <taxon>Periconiaceae</taxon>
        <taxon>Periconia</taxon>
    </lineage>
</organism>
<dbReference type="AlphaFoldDB" id="A0A2V1DBG7"/>
<name>A0A2V1DBG7_9PLEO</name>
<dbReference type="InterPro" id="IPR050447">
    <property type="entry name" value="Erg6_SMT_methyltransf"/>
</dbReference>
<keyword evidence="3" id="KW-1185">Reference proteome</keyword>
<dbReference type="InterPro" id="IPR029063">
    <property type="entry name" value="SAM-dependent_MTases_sf"/>
</dbReference>
<dbReference type="CDD" id="cd02440">
    <property type="entry name" value="AdoMet_MTases"/>
    <property type="match status" value="1"/>
</dbReference>
<dbReference type="GO" id="GO:0008168">
    <property type="term" value="F:methyltransferase activity"/>
    <property type="evidence" value="ECO:0007669"/>
    <property type="project" value="UniProtKB-KW"/>
</dbReference>
<dbReference type="EMBL" id="KZ805496">
    <property type="protein sequence ID" value="PVH95467.1"/>
    <property type="molecule type" value="Genomic_DNA"/>
</dbReference>
<protein>
    <submittedName>
        <fullName evidence="2">S-adenosyl-L-methionine-dependent methyltransferase</fullName>
    </submittedName>
</protein>
<dbReference type="SUPFAM" id="SSF53335">
    <property type="entry name" value="S-adenosyl-L-methionine-dependent methyltransferases"/>
    <property type="match status" value="1"/>
</dbReference>